<dbReference type="PROSITE" id="PS50157">
    <property type="entry name" value="ZINC_FINGER_C2H2_2"/>
    <property type="match status" value="2"/>
</dbReference>
<accession>A0A8X6P3C1</accession>
<feature type="compositionally biased region" description="Polar residues" evidence="2">
    <location>
        <begin position="1"/>
        <end position="27"/>
    </location>
</feature>
<dbReference type="InterPro" id="IPR043502">
    <property type="entry name" value="DNA/RNA_pol_sf"/>
</dbReference>
<keyword evidence="1" id="KW-0862">Zinc</keyword>
<dbReference type="GO" id="GO:0008270">
    <property type="term" value="F:zinc ion binding"/>
    <property type="evidence" value="ECO:0007669"/>
    <property type="project" value="UniProtKB-KW"/>
</dbReference>
<dbReference type="Proteomes" id="UP000887013">
    <property type="component" value="Unassembled WGS sequence"/>
</dbReference>
<evidence type="ECO:0000256" key="1">
    <source>
        <dbReference type="PROSITE-ProRule" id="PRU00042"/>
    </source>
</evidence>
<proteinExistence type="predicted"/>
<name>A0A8X6P3C1_NEPPI</name>
<sequence length="1444" mass="158146">MENSTCLNSPANSKELNSSHTSENASPTPVALRTRSQMEISYLDAVKAGKCKLCTASFNQTNLLKAHIEQHRPTKKRSKALQAIIDLSSDGPEITETPQAARAPSASQSRLFSQLSSDSPSIPLAPSTTMDFPESPPLPAGIPELVEDLVKTACVLNQEPLTPPLRTNTPSSPLSVSVIRNSPMSSPDAYRISPISQDGSLSSLGSPQDSLLLSTGLTLNWLPKILSPIPSPAKPTSPDILELILTQPPVLSDSSPETISSDPPTAPKLPATSLLRQFDSPLKSTSTHAKNSNSLTATAIIPSQRRKISVQPPFISYAEAASSGFCKMCSTTVSPLHLMDHLSSHRPCTKRFKCIKACQIALKSRPPTIGHSRSLSSNKSVPSQLELTFREKFPELPVFQQSSESSSSPASSPDKMELLNKMDSPPSGPPTASAFSKPLFSTVVRKGLFRCRFCEVPFVSKTGLESHILKVHKIPSIKKETKLFPLPSALPTCRTCFHEVEPGLSLADHCKIYHNLEISSNRTVPSTSIVKLASTVSPPPSTRTVKTSSLSQSNSLKISVKPASLPQPPDFCPSRTFLNSNLLLQSRSFKPKVATEDFVPSAPAPHNIKNSIPSSKMIISNASSAPAISIFPKKCPHCSFVAIKKIGLRLHLFQMHNIKMNASTEKEVQSTDSSSPSSSPGNSPTGPIQAEVHQERSNPTSLVPSHCSLCSFSSTRQGVLRSHFIRVHQRPFSSVTSTSHDDKICALPSSNPAPGITTSPINIKASSKPPPRTLDSALGPSEPNHHQALHSPSSISSQDDFTTARSLPAIQQVTSPNTASIPNPVTYHNSSLKYSFPLHPRLNCPILGCNASFGTKHWFHTNASIKKHLTVFHNNKPAKVIFWCSICSSTISKNPANHKCLIGNLISSSTPIDDSLWNCHLCTFSANNPIAKRNHLAAHKRDSFKQKASSLKIPVPSRLNKTKRMKRITDLSEGPPGDLPLAPPLQSNAINLDTNDHIAEMPSIDIQRPIIIDSFLEPLNTILDVDDLEEAAGQFQNLMISLTKAMQDHFHLSPPSGIAKKGQVKPFDGQNAQKVQRLYRWNRRRCIRNLINSNSSRCPASQENIHSYFQNCWSAPNRNFSLPIASPPDLPSIVDVLSPEAVSSCLHGCENSAPGPDLLTYQHWREADPKGIILSRIFNICLKLKDIPQVWKLSNCILLPKKGDPSALENWRPISLSNTVYKLFSKCLTRKLQDWCEMNNIISRCQKGFTPYDGVVEHNFIIGQHLENARRSHTNAFLIWLDISNAFGSISHEVLFASLENAGADTDFIHLIRNIYHNSSTRIITEEGLTEAIPLSCGVKQGCPLSGPLFNLAINHILTSLQENEDQHSSSPIVLSFSLLILLLELRPSLFTGTWCYPSLGWFVLAIKYRDCDFSSIPVRLWELLFPSPDRVCYSNLIKIVAIN</sequence>
<reference evidence="4" key="1">
    <citation type="submission" date="2020-08" db="EMBL/GenBank/DDBJ databases">
        <title>Multicomponent nature underlies the extraordinary mechanical properties of spider dragline silk.</title>
        <authorList>
            <person name="Kono N."/>
            <person name="Nakamura H."/>
            <person name="Mori M."/>
            <person name="Yoshida Y."/>
            <person name="Ohtoshi R."/>
            <person name="Malay A.D."/>
            <person name="Moran D.A.P."/>
            <person name="Tomita M."/>
            <person name="Numata K."/>
            <person name="Arakawa K."/>
        </authorList>
    </citation>
    <scope>NUCLEOTIDE SEQUENCE</scope>
</reference>
<organism evidence="4 5">
    <name type="scientific">Nephila pilipes</name>
    <name type="common">Giant wood spider</name>
    <name type="synonym">Nephila maculata</name>
    <dbReference type="NCBI Taxonomy" id="299642"/>
    <lineage>
        <taxon>Eukaryota</taxon>
        <taxon>Metazoa</taxon>
        <taxon>Ecdysozoa</taxon>
        <taxon>Arthropoda</taxon>
        <taxon>Chelicerata</taxon>
        <taxon>Arachnida</taxon>
        <taxon>Araneae</taxon>
        <taxon>Araneomorphae</taxon>
        <taxon>Entelegynae</taxon>
        <taxon>Araneoidea</taxon>
        <taxon>Nephilidae</taxon>
        <taxon>Nephila</taxon>
    </lineage>
</organism>
<feature type="compositionally biased region" description="Polar residues" evidence="2">
    <location>
        <begin position="790"/>
        <end position="801"/>
    </location>
</feature>
<dbReference type="OrthoDB" id="418748at2759"/>
<dbReference type="Pfam" id="PF00078">
    <property type="entry name" value="RVT_1"/>
    <property type="match status" value="1"/>
</dbReference>
<evidence type="ECO:0000313" key="4">
    <source>
        <dbReference type="EMBL" id="GFT46141.1"/>
    </source>
</evidence>
<evidence type="ECO:0000259" key="3">
    <source>
        <dbReference type="PROSITE" id="PS50157"/>
    </source>
</evidence>
<feature type="domain" description="C2H2-type" evidence="3">
    <location>
        <begin position="449"/>
        <end position="472"/>
    </location>
</feature>
<comment type="caution">
    <text evidence="4">The sequence shown here is derived from an EMBL/GenBank/DDBJ whole genome shotgun (WGS) entry which is preliminary data.</text>
</comment>
<feature type="compositionally biased region" description="Polar residues" evidence="2">
    <location>
        <begin position="111"/>
        <end position="129"/>
    </location>
</feature>
<feature type="compositionally biased region" description="Polar residues" evidence="2">
    <location>
        <begin position="252"/>
        <end position="263"/>
    </location>
</feature>
<keyword evidence="1" id="KW-0479">Metal-binding</keyword>
<dbReference type="SUPFAM" id="SSF56672">
    <property type="entry name" value="DNA/RNA polymerases"/>
    <property type="match status" value="1"/>
</dbReference>
<evidence type="ECO:0000313" key="5">
    <source>
        <dbReference type="Proteomes" id="UP000887013"/>
    </source>
</evidence>
<dbReference type="InterPro" id="IPR013087">
    <property type="entry name" value="Znf_C2H2_type"/>
</dbReference>
<dbReference type="GO" id="GO:0071897">
    <property type="term" value="P:DNA biosynthetic process"/>
    <property type="evidence" value="ECO:0007669"/>
    <property type="project" value="UniProtKB-ARBA"/>
</dbReference>
<keyword evidence="5" id="KW-1185">Reference proteome</keyword>
<feature type="region of interest" description="Disordered" evidence="2">
    <location>
        <begin position="664"/>
        <end position="700"/>
    </location>
</feature>
<feature type="compositionally biased region" description="Low complexity" evidence="2">
    <location>
        <begin position="402"/>
        <end position="413"/>
    </location>
</feature>
<evidence type="ECO:0000256" key="2">
    <source>
        <dbReference type="SAM" id="MobiDB-lite"/>
    </source>
</evidence>
<dbReference type="SMART" id="SM00355">
    <property type="entry name" value="ZnF_C2H2"/>
    <property type="match status" value="7"/>
</dbReference>
<gene>
    <name evidence="4" type="ORF">NPIL_326501</name>
</gene>
<feature type="region of interest" description="Disordered" evidence="2">
    <location>
        <begin position="251"/>
        <end position="271"/>
    </location>
</feature>
<feature type="region of interest" description="Disordered" evidence="2">
    <location>
        <begin position="89"/>
        <end position="129"/>
    </location>
</feature>
<feature type="compositionally biased region" description="Polar residues" evidence="2">
    <location>
        <begin position="748"/>
        <end position="765"/>
    </location>
</feature>
<dbReference type="EMBL" id="BMAW01111078">
    <property type="protein sequence ID" value="GFT46141.1"/>
    <property type="molecule type" value="Genomic_DNA"/>
</dbReference>
<feature type="domain" description="C2H2-type" evidence="3">
    <location>
        <begin position="49"/>
        <end position="76"/>
    </location>
</feature>
<dbReference type="PANTHER" id="PTHR19446">
    <property type="entry name" value="REVERSE TRANSCRIPTASES"/>
    <property type="match status" value="1"/>
</dbReference>
<feature type="region of interest" description="Disordered" evidence="2">
    <location>
        <begin position="1"/>
        <end position="31"/>
    </location>
</feature>
<dbReference type="InterPro" id="IPR000477">
    <property type="entry name" value="RT_dom"/>
</dbReference>
<dbReference type="CDD" id="cd01650">
    <property type="entry name" value="RT_nLTR_like"/>
    <property type="match status" value="1"/>
</dbReference>
<feature type="region of interest" description="Disordered" evidence="2">
    <location>
        <begin position="731"/>
        <end position="801"/>
    </location>
</feature>
<feature type="region of interest" description="Disordered" evidence="2">
    <location>
        <begin position="398"/>
        <end position="433"/>
    </location>
</feature>
<keyword evidence="1" id="KW-0863">Zinc-finger</keyword>
<protein>
    <submittedName>
        <fullName evidence="4">Transposon TX1 uncharacterized 149 kDa protein</fullName>
    </submittedName>
</protein>
<feature type="compositionally biased region" description="Low complexity" evidence="2">
    <location>
        <begin position="670"/>
        <end position="687"/>
    </location>
</feature>
<feature type="compositionally biased region" description="Low complexity" evidence="2">
    <location>
        <begin position="98"/>
        <end position="110"/>
    </location>
</feature>
<dbReference type="PROSITE" id="PS00028">
    <property type="entry name" value="ZINC_FINGER_C2H2_1"/>
    <property type="match status" value="2"/>
</dbReference>